<evidence type="ECO:0000313" key="2">
    <source>
        <dbReference type="EMBL" id="MBM2618443.1"/>
    </source>
</evidence>
<feature type="transmembrane region" description="Helical" evidence="1">
    <location>
        <begin position="12"/>
        <end position="33"/>
    </location>
</feature>
<gene>
    <name evidence="2" type="ORF">JIG36_23065</name>
</gene>
<keyword evidence="3" id="KW-1185">Reference proteome</keyword>
<evidence type="ECO:0000313" key="3">
    <source>
        <dbReference type="Proteomes" id="UP000632138"/>
    </source>
</evidence>
<reference evidence="2 3" key="1">
    <citation type="submission" date="2021-01" db="EMBL/GenBank/DDBJ databases">
        <title>Actinoplanes sp. nov. LDG1-06 isolated from lichen.</title>
        <authorList>
            <person name="Saeng-In P."/>
            <person name="Phongsopitanun W."/>
            <person name="Kanchanasin P."/>
            <person name="Yuki M."/>
            <person name="Kudo T."/>
            <person name="Ohkuma M."/>
            <person name="Tanasupawat S."/>
        </authorList>
    </citation>
    <scope>NUCLEOTIDE SEQUENCE [LARGE SCALE GENOMIC DNA]</scope>
    <source>
        <strain evidence="2 3">LDG1-06</strain>
    </source>
</reference>
<organism evidence="2 3">
    <name type="scientific">Paractinoplanes ovalisporus</name>
    <dbReference type="NCBI Taxonomy" id="2810368"/>
    <lineage>
        <taxon>Bacteria</taxon>
        <taxon>Bacillati</taxon>
        <taxon>Actinomycetota</taxon>
        <taxon>Actinomycetes</taxon>
        <taxon>Micromonosporales</taxon>
        <taxon>Micromonosporaceae</taxon>
        <taxon>Paractinoplanes</taxon>
    </lineage>
</organism>
<proteinExistence type="predicted"/>
<name>A0ABS2AGE3_9ACTN</name>
<sequence length="72" mass="8242">MTRMMIRSAAARRYVTSFIWPGCVVIVSVVLVVQPATERYCVAVLIASDVIRRISERDFRGDPRRSENGQER</sequence>
<dbReference type="Proteomes" id="UP000632138">
    <property type="component" value="Unassembled WGS sequence"/>
</dbReference>
<keyword evidence="1" id="KW-0472">Membrane</keyword>
<dbReference type="EMBL" id="JAENHP010000007">
    <property type="protein sequence ID" value="MBM2618443.1"/>
    <property type="molecule type" value="Genomic_DNA"/>
</dbReference>
<protein>
    <recommendedName>
        <fullName evidence="4">Secreted protein</fullName>
    </recommendedName>
</protein>
<accession>A0ABS2AGE3</accession>
<keyword evidence="1" id="KW-1133">Transmembrane helix</keyword>
<dbReference type="RefSeq" id="WP_203378448.1">
    <property type="nucleotide sequence ID" value="NZ_JAENHP010000007.1"/>
</dbReference>
<evidence type="ECO:0000256" key="1">
    <source>
        <dbReference type="SAM" id="Phobius"/>
    </source>
</evidence>
<evidence type="ECO:0008006" key="4">
    <source>
        <dbReference type="Google" id="ProtNLM"/>
    </source>
</evidence>
<keyword evidence="1" id="KW-0812">Transmembrane</keyword>
<comment type="caution">
    <text evidence="2">The sequence shown here is derived from an EMBL/GenBank/DDBJ whole genome shotgun (WGS) entry which is preliminary data.</text>
</comment>